<dbReference type="RefSeq" id="XP_060321602.1">
    <property type="nucleotide sequence ID" value="XM_060470662.1"/>
</dbReference>
<proteinExistence type="predicted"/>
<organism evidence="2 3">
    <name type="scientific">Armillaria tabescens</name>
    <name type="common">Ringless honey mushroom</name>
    <name type="synonym">Agaricus tabescens</name>
    <dbReference type="NCBI Taxonomy" id="1929756"/>
    <lineage>
        <taxon>Eukaryota</taxon>
        <taxon>Fungi</taxon>
        <taxon>Dikarya</taxon>
        <taxon>Basidiomycota</taxon>
        <taxon>Agaricomycotina</taxon>
        <taxon>Agaricomycetes</taxon>
        <taxon>Agaricomycetidae</taxon>
        <taxon>Agaricales</taxon>
        <taxon>Marasmiineae</taxon>
        <taxon>Physalacriaceae</taxon>
        <taxon>Desarmillaria</taxon>
    </lineage>
</organism>
<evidence type="ECO:0000313" key="3">
    <source>
        <dbReference type="Proteomes" id="UP001175211"/>
    </source>
</evidence>
<dbReference type="AlphaFoldDB" id="A0AA39J0N3"/>
<dbReference type="EMBL" id="JAUEPS010000205">
    <property type="protein sequence ID" value="KAK0433913.1"/>
    <property type="molecule type" value="Genomic_DNA"/>
</dbReference>
<dbReference type="GeneID" id="85354210"/>
<evidence type="ECO:0000256" key="1">
    <source>
        <dbReference type="SAM" id="MobiDB-lite"/>
    </source>
</evidence>
<protein>
    <submittedName>
        <fullName evidence="2">Uncharacterized protein</fullName>
    </submittedName>
</protein>
<dbReference type="Proteomes" id="UP001175211">
    <property type="component" value="Unassembled WGS sequence"/>
</dbReference>
<keyword evidence="3" id="KW-1185">Reference proteome</keyword>
<comment type="caution">
    <text evidence="2">The sequence shown here is derived from an EMBL/GenBank/DDBJ whole genome shotgun (WGS) entry which is preliminary data.</text>
</comment>
<feature type="region of interest" description="Disordered" evidence="1">
    <location>
        <begin position="239"/>
        <end position="263"/>
    </location>
</feature>
<name>A0AA39J0N3_ARMTA</name>
<feature type="compositionally biased region" description="Basic and acidic residues" evidence="1">
    <location>
        <begin position="249"/>
        <end position="263"/>
    </location>
</feature>
<sequence>MVMANDQASIIGSAIVGNRRPDLHPGFPLIPLYSNLIPAFSSPHYSPSISQLYCHFTLKVPTPPIAVLLGLRVIVGLVLHAPSRYEMEADIKSRTIHPNSDVGDARTRNWQPPPGSALGGRLLILRDALCSISACHIVPLICKKIPFMHPVAPKAPDSDHAAPPTPRPQTTDDTLSIINSDDYAHRHAPWQKKPASIPSRSCNDPSVHIGATRRGTRDLHVKTTTSKQEYSLSAPICSCGNVSMQNQRSSDDDRLDEDSHERD</sequence>
<gene>
    <name evidence="2" type="ORF">EV420DRAFT_1488904</name>
</gene>
<accession>A0AA39J0N3</accession>
<evidence type="ECO:0000313" key="2">
    <source>
        <dbReference type="EMBL" id="KAK0433913.1"/>
    </source>
</evidence>
<feature type="region of interest" description="Disordered" evidence="1">
    <location>
        <begin position="154"/>
        <end position="215"/>
    </location>
</feature>
<reference evidence="2" key="1">
    <citation type="submission" date="2023-06" db="EMBL/GenBank/DDBJ databases">
        <authorList>
            <consortium name="Lawrence Berkeley National Laboratory"/>
            <person name="Ahrendt S."/>
            <person name="Sahu N."/>
            <person name="Indic B."/>
            <person name="Wong-Bajracharya J."/>
            <person name="Merenyi Z."/>
            <person name="Ke H.-M."/>
            <person name="Monk M."/>
            <person name="Kocsube S."/>
            <person name="Drula E."/>
            <person name="Lipzen A."/>
            <person name="Balint B."/>
            <person name="Henrissat B."/>
            <person name="Andreopoulos B."/>
            <person name="Martin F.M."/>
            <person name="Harder C.B."/>
            <person name="Rigling D."/>
            <person name="Ford K.L."/>
            <person name="Foster G.D."/>
            <person name="Pangilinan J."/>
            <person name="Papanicolaou A."/>
            <person name="Barry K."/>
            <person name="LaButti K."/>
            <person name="Viragh M."/>
            <person name="Koriabine M."/>
            <person name="Yan M."/>
            <person name="Riley R."/>
            <person name="Champramary S."/>
            <person name="Plett K.L."/>
            <person name="Tsai I.J."/>
            <person name="Slot J."/>
            <person name="Sipos G."/>
            <person name="Plett J."/>
            <person name="Nagy L.G."/>
            <person name="Grigoriev I.V."/>
        </authorList>
    </citation>
    <scope>NUCLEOTIDE SEQUENCE</scope>
    <source>
        <strain evidence="2">CCBAS 213</strain>
    </source>
</reference>